<feature type="domain" description="SH3" evidence="3">
    <location>
        <begin position="56"/>
        <end position="126"/>
    </location>
</feature>
<reference evidence="5" key="1">
    <citation type="submission" date="2025-08" db="UniProtKB">
        <authorList>
            <consortium name="RefSeq"/>
        </authorList>
    </citation>
    <scope>IDENTIFICATION</scope>
    <source>
        <tissue evidence="5">Muscle</tissue>
    </source>
</reference>
<organism evidence="4 5">
    <name type="scientific">Notothenia coriiceps</name>
    <name type="common">black rockcod</name>
    <dbReference type="NCBI Taxonomy" id="8208"/>
    <lineage>
        <taxon>Eukaryota</taxon>
        <taxon>Metazoa</taxon>
        <taxon>Chordata</taxon>
        <taxon>Craniata</taxon>
        <taxon>Vertebrata</taxon>
        <taxon>Euteleostomi</taxon>
        <taxon>Actinopterygii</taxon>
        <taxon>Neopterygii</taxon>
        <taxon>Teleostei</taxon>
        <taxon>Neoteleostei</taxon>
        <taxon>Acanthomorphata</taxon>
        <taxon>Eupercaria</taxon>
        <taxon>Perciformes</taxon>
        <taxon>Notothenioidei</taxon>
        <taxon>Nototheniidae</taxon>
        <taxon>Notothenia</taxon>
    </lineage>
</organism>
<evidence type="ECO:0000313" key="5">
    <source>
        <dbReference type="RefSeq" id="XP_010771442.1"/>
    </source>
</evidence>
<proteinExistence type="predicted"/>
<protein>
    <submittedName>
        <fullName evidence="5">MAGUK p55 subfamily member 7-like</fullName>
    </submittedName>
</protein>
<dbReference type="InterPro" id="IPR050716">
    <property type="entry name" value="MAGUK"/>
</dbReference>
<evidence type="ECO:0000256" key="1">
    <source>
        <dbReference type="ARBA" id="ARBA00022443"/>
    </source>
</evidence>
<dbReference type="SMART" id="SM00326">
    <property type="entry name" value="SH3"/>
    <property type="match status" value="1"/>
</dbReference>
<dbReference type="InterPro" id="IPR036028">
    <property type="entry name" value="SH3-like_dom_sf"/>
</dbReference>
<dbReference type="AlphaFoldDB" id="A0A6I9N4B7"/>
<evidence type="ECO:0000259" key="3">
    <source>
        <dbReference type="PROSITE" id="PS50002"/>
    </source>
</evidence>
<dbReference type="PROSITE" id="PS50002">
    <property type="entry name" value="SH3"/>
    <property type="match status" value="1"/>
</dbReference>
<keyword evidence="4" id="KW-1185">Reference proteome</keyword>
<keyword evidence="1 2" id="KW-0728">SH3 domain</keyword>
<dbReference type="Gene3D" id="2.30.30.40">
    <property type="entry name" value="SH3 Domains"/>
    <property type="match status" value="1"/>
</dbReference>
<gene>
    <name evidence="5" type="primary">LOC104947174</name>
</gene>
<dbReference type="CDD" id="cd11862">
    <property type="entry name" value="SH3_MPP"/>
    <property type="match status" value="1"/>
</dbReference>
<dbReference type="OrthoDB" id="439127at2759"/>
<accession>A0A6I9N4B7</accession>
<dbReference type="InterPro" id="IPR001452">
    <property type="entry name" value="SH3_domain"/>
</dbReference>
<dbReference type="KEGG" id="ncc:104947174"/>
<dbReference type="PANTHER" id="PTHR23122">
    <property type="entry name" value="MEMBRANE-ASSOCIATED GUANYLATE KINASE MAGUK"/>
    <property type="match status" value="1"/>
</dbReference>
<dbReference type="SUPFAM" id="SSF50044">
    <property type="entry name" value="SH3-domain"/>
    <property type="match status" value="1"/>
</dbReference>
<dbReference type="PRINTS" id="PR00452">
    <property type="entry name" value="SH3DOMAIN"/>
</dbReference>
<evidence type="ECO:0000313" key="4">
    <source>
        <dbReference type="Proteomes" id="UP000504611"/>
    </source>
</evidence>
<name>A0A6I9N4B7_9TELE</name>
<dbReference type="Pfam" id="PF00018">
    <property type="entry name" value="SH3_1"/>
    <property type="match status" value="1"/>
</dbReference>
<evidence type="ECO:0000256" key="2">
    <source>
        <dbReference type="PROSITE-ProRule" id="PRU00192"/>
    </source>
</evidence>
<dbReference type="GeneID" id="104947174"/>
<dbReference type="Proteomes" id="UP000504611">
    <property type="component" value="Unplaced"/>
</dbReference>
<sequence>MSLNLQSNRVDIYSQYEGLASKTIESIFSGTEYARSQGEVRFTIIPASTREEMSSNKKLFMQALFDYDPNEDPTVPCKEAAVAFRKGDVLQIVSMEDDTWWQARHLGDSNDRAGLIPSKQLHERRVALQRPKALFKPRPVKPPDVAEVMDDVDYGAITGIHIGEMLDLFQVKMN</sequence>
<dbReference type="RefSeq" id="XP_010771442.1">
    <property type="nucleotide sequence ID" value="XM_010773140.1"/>
</dbReference>